<comment type="caution">
    <text evidence="4">The sequence shown here is derived from an EMBL/GenBank/DDBJ whole genome shotgun (WGS) entry which is preliminary data.</text>
</comment>
<dbReference type="EMBL" id="JAWWNJ010000019">
    <property type="protein sequence ID" value="KAK7036062.1"/>
    <property type="molecule type" value="Genomic_DNA"/>
</dbReference>
<keyword evidence="5" id="KW-1185">Reference proteome</keyword>
<dbReference type="PANTHER" id="PTHR42748">
    <property type="entry name" value="NITROGEN METABOLITE REPRESSION PROTEIN NMRA FAMILY MEMBER"/>
    <property type="match status" value="1"/>
</dbReference>
<name>A0AAW0CAZ1_9AGAR</name>
<dbReference type="InterPro" id="IPR036291">
    <property type="entry name" value="NAD(P)-bd_dom_sf"/>
</dbReference>
<gene>
    <name evidence="4" type="ORF">R3P38DRAFT_3484708</name>
</gene>
<sequence>MTSPRIVSVFGATGLQGAAVARALLKDGTFHPRAISRDPGSEASLKLKSEGIEGVKGDTLDKASLVAALRGSEAVFAVTVPLFPVKAEGEGPNEIVQGKNMVDAAKAAGVKFFFFSSLPHFTNLSGGKYKQVLFFDQKFIVEEYLKSSGLANVSIHLGMFLENYWQFGWMRKNENGFDLNIIPGAHEKQAFSWVERDVPAVMLAMLKSYTDPSKNSFLGKTYPVITGAVTYADLADLTAQVLGAPVTITKAPPIGIPELDEMYAALGEYEGGIPATHVPEFDVIGVKLGTFKEFVETEVKSRFG</sequence>
<dbReference type="Gene3D" id="3.40.50.720">
    <property type="entry name" value="NAD(P)-binding Rossmann-like Domain"/>
    <property type="match status" value="1"/>
</dbReference>
<dbReference type="Proteomes" id="UP001362999">
    <property type="component" value="Unassembled WGS sequence"/>
</dbReference>
<feature type="domain" description="NmrA-like" evidence="3">
    <location>
        <begin position="7"/>
        <end position="254"/>
    </location>
</feature>
<organism evidence="4 5">
    <name type="scientific">Favolaschia claudopus</name>
    <dbReference type="NCBI Taxonomy" id="2862362"/>
    <lineage>
        <taxon>Eukaryota</taxon>
        <taxon>Fungi</taxon>
        <taxon>Dikarya</taxon>
        <taxon>Basidiomycota</taxon>
        <taxon>Agaricomycotina</taxon>
        <taxon>Agaricomycetes</taxon>
        <taxon>Agaricomycetidae</taxon>
        <taxon>Agaricales</taxon>
        <taxon>Marasmiineae</taxon>
        <taxon>Mycenaceae</taxon>
        <taxon>Favolaschia</taxon>
    </lineage>
</organism>
<dbReference type="InterPro" id="IPR051164">
    <property type="entry name" value="NmrA-like_oxidored"/>
</dbReference>
<proteinExistence type="inferred from homology"/>
<feature type="non-terminal residue" evidence="4">
    <location>
        <position position="304"/>
    </location>
</feature>
<evidence type="ECO:0000313" key="4">
    <source>
        <dbReference type="EMBL" id="KAK7036062.1"/>
    </source>
</evidence>
<dbReference type="InterPro" id="IPR008030">
    <property type="entry name" value="NmrA-like"/>
</dbReference>
<comment type="similarity">
    <text evidence="1">Belongs to the NmrA-type oxidoreductase family.</text>
</comment>
<dbReference type="CDD" id="cd05251">
    <property type="entry name" value="NmrA_like_SDR_a"/>
    <property type="match status" value="1"/>
</dbReference>
<dbReference type="Gene3D" id="3.90.25.10">
    <property type="entry name" value="UDP-galactose 4-epimerase, domain 1"/>
    <property type="match status" value="1"/>
</dbReference>
<evidence type="ECO:0000256" key="1">
    <source>
        <dbReference type="ARBA" id="ARBA00006328"/>
    </source>
</evidence>
<dbReference type="AlphaFoldDB" id="A0AAW0CAZ1"/>
<protein>
    <submittedName>
        <fullName evidence="4">NmrA domain-containing protein</fullName>
    </submittedName>
</protein>
<reference evidence="4 5" key="1">
    <citation type="journal article" date="2024" name="J Genomics">
        <title>Draft genome sequencing and assembly of Favolaschia claudopus CIRM-BRFM 2984 isolated from oak limbs.</title>
        <authorList>
            <person name="Navarro D."/>
            <person name="Drula E."/>
            <person name="Chaduli D."/>
            <person name="Cazenave R."/>
            <person name="Ahrendt S."/>
            <person name="Wang J."/>
            <person name="Lipzen A."/>
            <person name="Daum C."/>
            <person name="Barry K."/>
            <person name="Grigoriev I.V."/>
            <person name="Favel A."/>
            <person name="Rosso M.N."/>
            <person name="Martin F."/>
        </authorList>
    </citation>
    <scope>NUCLEOTIDE SEQUENCE [LARGE SCALE GENOMIC DNA]</scope>
    <source>
        <strain evidence="4 5">CIRM-BRFM 2984</strain>
    </source>
</reference>
<accession>A0AAW0CAZ1</accession>
<evidence type="ECO:0000259" key="3">
    <source>
        <dbReference type="Pfam" id="PF05368"/>
    </source>
</evidence>
<evidence type="ECO:0000313" key="5">
    <source>
        <dbReference type="Proteomes" id="UP001362999"/>
    </source>
</evidence>
<dbReference type="SUPFAM" id="SSF51735">
    <property type="entry name" value="NAD(P)-binding Rossmann-fold domains"/>
    <property type="match status" value="1"/>
</dbReference>
<evidence type="ECO:0000256" key="2">
    <source>
        <dbReference type="ARBA" id="ARBA00022857"/>
    </source>
</evidence>
<dbReference type="Pfam" id="PF05368">
    <property type="entry name" value="NmrA"/>
    <property type="match status" value="1"/>
</dbReference>
<keyword evidence="2" id="KW-0521">NADP</keyword>
<dbReference type="PANTHER" id="PTHR42748:SF7">
    <property type="entry name" value="NMRA LIKE REDOX SENSOR 1-RELATED"/>
    <property type="match status" value="1"/>
</dbReference>